<feature type="domain" description="Rab-GAP TBC" evidence="2">
    <location>
        <begin position="84"/>
        <end position="355"/>
    </location>
</feature>
<organism evidence="3 4">
    <name type="scientific">Ostreobium quekettii</name>
    <dbReference type="NCBI Taxonomy" id="121088"/>
    <lineage>
        <taxon>Eukaryota</taxon>
        <taxon>Viridiplantae</taxon>
        <taxon>Chlorophyta</taxon>
        <taxon>core chlorophytes</taxon>
        <taxon>Ulvophyceae</taxon>
        <taxon>TCBD clade</taxon>
        <taxon>Bryopsidales</taxon>
        <taxon>Ostreobineae</taxon>
        <taxon>Ostreobiaceae</taxon>
        <taxon>Ostreobium</taxon>
    </lineage>
</organism>
<dbReference type="PANTHER" id="PTHR22957">
    <property type="entry name" value="TBC1 DOMAIN FAMILY MEMBER GTPASE-ACTIVATING PROTEIN"/>
    <property type="match status" value="1"/>
</dbReference>
<dbReference type="Pfam" id="PF00566">
    <property type="entry name" value="RabGAP-TBC"/>
    <property type="match status" value="1"/>
</dbReference>
<evidence type="ECO:0000256" key="1">
    <source>
        <dbReference type="SAM" id="MobiDB-lite"/>
    </source>
</evidence>
<dbReference type="EMBL" id="CAJHUC010001648">
    <property type="protein sequence ID" value="CAD7701863.1"/>
    <property type="molecule type" value="Genomic_DNA"/>
</dbReference>
<dbReference type="FunFam" id="1.10.472.80:FF:000009">
    <property type="entry name" value="TBC1 domain family member 13"/>
    <property type="match status" value="1"/>
</dbReference>
<dbReference type="AlphaFoldDB" id="A0A8S1J370"/>
<dbReference type="PANTHER" id="PTHR22957:SF27">
    <property type="entry name" value="TBC1 DOMAIN FAMILY MEMBER 13"/>
    <property type="match status" value="1"/>
</dbReference>
<keyword evidence="4" id="KW-1185">Reference proteome</keyword>
<dbReference type="InterPro" id="IPR035969">
    <property type="entry name" value="Rab-GAP_TBC_sf"/>
</dbReference>
<gene>
    <name evidence="3" type="ORF">OSTQU699_LOCUS7220</name>
</gene>
<protein>
    <recommendedName>
        <fullName evidence="2">Rab-GAP TBC domain-containing protein</fullName>
    </recommendedName>
</protein>
<dbReference type="SUPFAM" id="SSF47923">
    <property type="entry name" value="Ypt/Rab-GAP domain of gyp1p"/>
    <property type="match status" value="2"/>
</dbReference>
<dbReference type="PROSITE" id="PS50086">
    <property type="entry name" value="TBC_RABGAP"/>
    <property type="match status" value="1"/>
</dbReference>
<name>A0A8S1J370_9CHLO</name>
<dbReference type="InterPro" id="IPR000195">
    <property type="entry name" value="Rab-GAP-TBC_dom"/>
</dbReference>
<dbReference type="Gene3D" id="1.10.472.80">
    <property type="entry name" value="Ypt/Rab-GAP domain of gyp1p, domain 3"/>
    <property type="match status" value="1"/>
</dbReference>
<comment type="caution">
    <text evidence="3">The sequence shown here is derived from an EMBL/GenBank/DDBJ whole genome shotgun (WGS) entry which is preliminary data.</text>
</comment>
<feature type="region of interest" description="Disordered" evidence="1">
    <location>
        <begin position="130"/>
        <end position="154"/>
    </location>
</feature>
<dbReference type="Proteomes" id="UP000708148">
    <property type="component" value="Unassembled WGS sequence"/>
</dbReference>
<dbReference type="GO" id="GO:0005096">
    <property type="term" value="F:GTPase activator activity"/>
    <property type="evidence" value="ECO:0007669"/>
    <property type="project" value="TreeGrafter"/>
</dbReference>
<proteinExistence type="predicted"/>
<dbReference type="Gene3D" id="1.10.10.750">
    <property type="entry name" value="Ypt/Rab-GAP domain of gyp1p, domain 1"/>
    <property type="match status" value="1"/>
</dbReference>
<evidence type="ECO:0000313" key="3">
    <source>
        <dbReference type="EMBL" id="CAD7701863.1"/>
    </source>
</evidence>
<dbReference type="Gene3D" id="1.10.8.270">
    <property type="entry name" value="putative rabgap domain of human tbc1 domain family member 14 like domains"/>
    <property type="match status" value="1"/>
</dbReference>
<sequence length="409" mass="47196">MRWNLSEVASAGFRVNSFYHSPWHKFPAHDRHPDDMDTVALSTSWNVISRVEGRFQLFQNELRADKVKVSNLRRLCVNGVPEEKDQQGLRAVVWKVLLGLLPPEKEEWEDVLKKKRAEYRSFCQELIIDPKKDENGEPIEPVRPAGETTSAESDPANISTALDVTHEDHPLSLGSDSRWNAYFKDTDVKEQIDRDVMRTHPDMLFFSGDGEEAARHREDLKRALFIFAKLNPGITYVQGLNEIYAPLYYVFSKDPDKGAAAHAEADAFFCFILLLGEFRDHFVKQLDNSQIGIKATIQRFSQLLKRNDEELWRHLEYESKVDPQYYSFRWITLLLTQEFNFADVLRLWDTLIAAPGSRLDFLLKACVAMLMHVRSELLDGDFSKNIKLLQSFPSIDVIVIIQAALEMEM</sequence>
<evidence type="ECO:0000313" key="4">
    <source>
        <dbReference type="Proteomes" id="UP000708148"/>
    </source>
</evidence>
<dbReference type="GO" id="GO:0006886">
    <property type="term" value="P:intracellular protein transport"/>
    <property type="evidence" value="ECO:0007669"/>
    <property type="project" value="TreeGrafter"/>
</dbReference>
<accession>A0A8S1J370</accession>
<evidence type="ECO:0000259" key="2">
    <source>
        <dbReference type="PROSITE" id="PS50086"/>
    </source>
</evidence>
<dbReference type="SMART" id="SM00164">
    <property type="entry name" value="TBC"/>
    <property type="match status" value="1"/>
</dbReference>
<reference evidence="3" key="1">
    <citation type="submission" date="2020-12" db="EMBL/GenBank/DDBJ databases">
        <authorList>
            <person name="Iha C."/>
        </authorList>
    </citation>
    <scope>NUCLEOTIDE SEQUENCE</scope>
</reference>
<dbReference type="OrthoDB" id="10263206at2759"/>